<evidence type="ECO:0000313" key="1">
    <source>
        <dbReference type="EMBL" id="RXG21360.1"/>
    </source>
</evidence>
<dbReference type="Pfam" id="PF13376">
    <property type="entry name" value="OmdA"/>
    <property type="match status" value="1"/>
</dbReference>
<accession>A0A4Q0P484</accession>
<proteinExistence type="predicted"/>
<gene>
    <name evidence="1" type="ORF">DSM02_2215</name>
</gene>
<dbReference type="Proteomes" id="UP000289859">
    <property type="component" value="Unassembled WGS sequence"/>
</dbReference>
<dbReference type="EMBL" id="QOVK01000008">
    <property type="protein sequence ID" value="RXG21360.1"/>
    <property type="molecule type" value="Genomic_DNA"/>
</dbReference>
<evidence type="ECO:0000313" key="2">
    <source>
        <dbReference type="Proteomes" id="UP000289859"/>
    </source>
</evidence>
<comment type="caution">
    <text evidence="1">The sequence shown here is derived from an EMBL/GenBank/DDBJ whole genome shotgun (WGS) entry which is preliminary data.</text>
</comment>
<reference evidence="1 2" key="1">
    <citation type="submission" date="2018-07" db="EMBL/GenBank/DDBJ databases">
        <title>Leeuwenhoekiella genomics.</title>
        <authorList>
            <person name="Tahon G."/>
            <person name="Willems A."/>
        </authorList>
    </citation>
    <scope>NUCLEOTIDE SEQUENCE [LARGE SCALE GENOMIC DNA]</scope>
    <source>
        <strain evidence="1 2">LMG 29608</strain>
    </source>
</reference>
<dbReference type="RefSeq" id="WP_128765651.1">
    <property type="nucleotide sequence ID" value="NZ_JBHUOO010000025.1"/>
</dbReference>
<organism evidence="1 2">
    <name type="scientific">Leeuwenhoekiella polynyae</name>
    <dbReference type="NCBI Taxonomy" id="1550906"/>
    <lineage>
        <taxon>Bacteria</taxon>
        <taxon>Pseudomonadati</taxon>
        <taxon>Bacteroidota</taxon>
        <taxon>Flavobacteriia</taxon>
        <taxon>Flavobacteriales</taxon>
        <taxon>Flavobacteriaceae</taxon>
        <taxon>Leeuwenhoekiella</taxon>
    </lineage>
</organism>
<evidence type="ECO:0008006" key="3">
    <source>
        <dbReference type="Google" id="ProtNLM"/>
    </source>
</evidence>
<sequence length="191" mass="22563">MTKPKRPLLYFKNAEEWRNWLHENHHLDAGVELVFYKVACEEPSMRWEEAVKVALCYGWIDSTVRKLDDKRRKQYFCPRKSKSVWSAINKGYVDELLEADLIHPNGMKAIELAKENGSWTSLDDVENGITPEDLQKAFDANSKAFENFLNFAKGYRKSYLYWLNQAKREGTRKKRITQIIELCEQNIKQRL</sequence>
<dbReference type="OrthoDB" id="9796999at2"/>
<name>A0A4Q0P484_9FLAO</name>
<keyword evidence="2" id="KW-1185">Reference proteome</keyword>
<protein>
    <recommendedName>
        <fullName evidence="3">Bacteriocin resistance YdeI/OmpD-like protein</fullName>
    </recommendedName>
</protein>
<dbReference type="AlphaFoldDB" id="A0A4Q0P484"/>